<organism evidence="1 2">
    <name type="scientific">Eretmocerus hayati</name>
    <dbReference type="NCBI Taxonomy" id="131215"/>
    <lineage>
        <taxon>Eukaryota</taxon>
        <taxon>Metazoa</taxon>
        <taxon>Ecdysozoa</taxon>
        <taxon>Arthropoda</taxon>
        <taxon>Hexapoda</taxon>
        <taxon>Insecta</taxon>
        <taxon>Pterygota</taxon>
        <taxon>Neoptera</taxon>
        <taxon>Endopterygota</taxon>
        <taxon>Hymenoptera</taxon>
        <taxon>Apocrita</taxon>
        <taxon>Proctotrupomorpha</taxon>
        <taxon>Chalcidoidea</taxon>
        <taxon>Aphelinidae</taxon>
        <taxon>Aphelininae</taxon>
        <taxon>Eretmocerus</taxon>
    </lineage>
</organism>
<dbReference type="EMBL" id="CM056744">
    <property type="protein sequence ID" value="KAJ8665015.1"/>
    <property type="molecule type" value="Genomic_DNA"/>
</dbReference>
<keyword evidence="2" id="KW-1185">Reference proteome</keyword>
<evidence type="ECO:0000313" key="2">
    <source>
        <dbReference type="Proteomes" id="UP001239111"/>
    </source>
</evidence>
<dbReference type="Proteomes" id="UP001239111">
    <property type="component" value="Chromosome 4"/>
</dbReference>
<name>A0ACC2N1H9_9HYME</name>
<protein>
    <submittedName>
        <fullName evidence="1">Uncharacterized protein</fullName>
    </submittedName>
</protein>
<sequence>MAEPVNSSMLDQAVGEFIDLGSTSPLEGYHEDRTLKDPLTMGDNRSWHRGREGRLQQPWVKSETVMGHADDDLCFDFEATLESVENEELGQKIDILCPTSTEVLTVNKQQQQLKNSWHMKGPNCFSSLEQTWNGQLKIATILLTRVKKFPCKICGKNFAQKSSLNLHIESHVDERPSFTCDECGTINKSKVHLRKHLKTMHCRTDYACEICGKSFTHQSSLKTHSKTHTLRPTSFSCKICDREFDREIYLKRHEIIHTNEKLFSCETCGKRFRRQSAWASHNVIHTVEGNLCKICNTEFEGQGALRNHFRLMHINHDFAKCKICGKSFKRRNILKIHMGRDHGYKSFVCEFCNKTFSLESKLKKHSVKHLSDMPHSCETCGRKFSKEKNLKLHMRVHETRLLFSCNVCTSSFAQKTSLNAHMKTHTDKKPPFICDNCGKSFDLKYALRKHMRNVHSGTEHFCKMCGKNFTRKCSLDVHMETHLDERPSFTCDKCGSVSTSKSSLRKHLRKMHGGTQYPCETCGKSFGHQRSLKIHTKTHTQGSPSYCCKICNKSFYKKILLKNHEIIHSNERPFSCETCGKQCRRQSDLVKHYVAHAVQGNCCKICNTNFESQEASKNHVRMMHKTTDLKKFIIGGEMCVNSESTGKTHQSNDDDHNESLVCEFCGKMFSFASQLKKHLISHSSEKPHSCEICGKMFSRQKLLKAHMKVGHTNRELFSCEICDKSLRTESSLKAHMDLHMEKKPFSCQVCGDSFADRGSLRGHSARHTGTEPYPCNICGKKYTVKRKFEDHQRTHTGEKPFQCHICGKCFGYENSRTNHLKTHTERIECKVCNRRYKTEEIFARHKLKCKSENRFKCDICHHTSSSRATLWRHKLTHKPKKCLNCHFCGAVFHMKSQLRCHMALHTGYWLFPCTICDKKFQQKFLFKAHMKKYHEDKETFTCDICQRGFSAKKILEVHIRMHRGGDDSEQELRVATATTQCKMPVDSKFDSAGIKSTENEYPGIGCSPEFPLSEHSVSEPQMSAVAMHFKEKLVGLKLGIAVIEAAKMDLTKGESEYSGAKFQLQEFLEPPTPKETYEGQHYTQGLIPEDELCVYNHRESLQLRSASKTIMDYAEDELSIDFKAVLEDTNDPEKGWMDQKNNIECLTSMNSTTEDEQHRQLQSFMHPKCTDHHSDVNQIHGYQRYLTNRDGIMTRSGKIYSEESTTQIELGVHKEIFHVPESSTCDTCGMEFSRGRQMPSYESQHLNGKRLVQCDDCDQSFKHESNVAKRPTGGKGERPFPCKICDKTYTRSDNLERQMKLHNVNPTFSSDVCENICEEQVNPIADIRTTAMPRTEEKYEMCDSSFTQRSSLNAHKKFHSNAKIFTCKVYSKSFKSQLGLKMHTRKMHEISDPFSCDICGRNFGRKHNLLSHLKAHESTKTEKTCTCKICGKTFRSKSNLSRHALIHTNEKPFSCENCEKRFKSTGDLKNHITVVHVNTESLTCDICNQVFNRKATMIDHYKMTHLIGSYVLCEVCGKVCASKATLERHFTTHTTEKPYSCDICNKNFNTKMFVKGHIQAVHVSRTRFPCEICGKSLRTESSLKAHMDLHMGKKQFSCQICGDSFAYKSGLQRHSKKHSGTEPYPCNICGKKYTVKRKFEDHQRTHTGEKPFQCHICGKCFGYENSRINHLKTHTDRIECKVCNRRFQIGKIFDKHKLKCKSKNRLQCGICHKTLSSRVTMWSHKLTHRTEKRLKCDHCGAGFHTMRVLKLHILRHMNEWPFSCEICGAKFRTKQRFTHHIKKHSSKESFTCDICQEKFNSKKLLKVHFQMHTGEEPDSR</sequence>
<proteinExistence type="predicted"/>
<reference evidence="1" key="1">
    <citation type="submission" date="2023-04" db="EMBL/GenBank/DDBJ databases">
        <title>A chromosome-level genome assembly of the parasitoid wasp Eretmocerus hayati.</title>
        <authorList>
            <person name="Zhong Y."/>
            <person name="Liu S."/>
            <person name="Liu Y."/>
        </authorList>
    </citation>
    <scope>NUCLEOTIDE SEQUENCE</scope>
    <source>
        <strain evidence="1">ZJU_SS_LIU_2023</strain>
    </source>
</reference>
<accession>A0ACC2N1H9</accession>
<evidence type="ECO:0000313" key="1">
    <source>
        <dbReference type="EMBL" id="KAJ8665015.1"/>
    </source>
</evidence>
<comment type="caution">
    <text evidence="1">The sequence shown here is derived from an EMBL/GenBank/DDBJ whole genome shotgun (WGS) entry which is preliminary data.</text>
</comment>
<gene>
    <name evidence="1" type="ORF">QAD02_006677</name>
</gene>